<sequence length="220" mass="23662">MNNEDKLKAALQNDAALRDAIRLDEMEAPKMPSDLNARLMKRMAAEAPTASRTRKLWPWIAAACAVAFIAVIATPPKSDTQATEMVAKVDPATQPVAPAAEQSAVVAPAAVTPAIVAKASPKVSKAIQKAPKTAAPAKPEAIEPAVEHVLAAATTAQSAVVEEKMVVMSERDIPITRPENYKYTPEELAQLKKQAAEAYLKWVELEMEISRNNMQTAEAK</sequence>
<evidence type="ECO:0000313" key="2">
    <source>
        <dbReference type="EMBL" id="MBE6266958.1"/>
    </source>
</evidence>
<accession>A0A928GJE0</accession>
<keyword evidence="1" id="KW-0812">Transmembrane</keyword>
<keyword evidence="1" id="KW-0472">Membrane</keyword>
<dbReference type="EMBL" id="SUYD01000013">
    <property type="protein sequence ID" value="MBE6266958.1"/>
    <property type="molecule type" value="Genomic_DNA"/>
</dbReference>
<feature type="transmembrane region" description="Helical" evidence="1">
    <location>
        <begin position="56"/>
        <end position="73"/>
    </location>
</feature>
<gene>
    <name evidence="2" type="ORF">E7102_10935</name>
</gene>
<evidence type="ECO:0000256" key="1">
    <source>
        <dbReference type="SAM" id="Phobius"/>
    </source>
</evidence>
<reference evidence="2" key="1">
    <citation type="submission" date="2019-04" db="EMBL/GenBank/DDBJ databases">
        <title>Evolution of Biomass-Degrading Anaerobic Consortia Revealed by Metagenomics.</title>
        <authorList>
            <person name="Peng X."/>
        </authorList>
    </citation>
    <scope>NUCLEOTIDE SEQUENCE</scope>
    <source>
        <strain evidence="2">SIG141</strain>
    </source>
</reference>
<comment type="caution">
    <text evidence="2">The sequence shown here is derived from an EMBL/GenBank/DDBJ whole genome shotgun (WGS) entry which is preliminary data.</text>
</comment>
<dbReference type="Proteomes" id="UP000763088">
    <property type="component" value="Unassembled WGS sequence"/>
</dbReference>
<organism evidence="2 3">
    <name type="scientific">Xylanibacter ruminicola</name>
    <name type="common">Prevotella ruminicola</name>
    <dbReference type="NCBI Taxonomy" id="839"/>
    <lineage>
        <taxon>Bacteria</taxon>
        <taxon>Pseudomonadati</taxon>
        <taxon>Bacteroidota</taxon>
        <taxon>Bacteroidia</taxon>
        <taxon>Bacteroidales</taxon>
        <taxon>Prevotellaceae</taxon>
        <taxon>Xylanibacter</taxon>
    </lineage>
</organism>
<dbReference type="AlphaFoldDB" id="A0A928GJE0"/>
<evidence type="ECO:0000313" key="3">
    <source>
        <dbReference type="Proteomes" id="UP000763088"/>
    </source>
</evidence>
<proteinExistence type="predicted"/>
<name>A0A928GJE0_XYLRU</name>
<protein>
    <submittedName>
        <fullName evidence="2">Uncharacterized protein</fullName>
    </submittedName>
</protein>
<keyword evidence="1" id="KW-1133">Transmembrane helix</keyword>